<dbReference type="AlphaFoldDB" id="A0A7W7ZDM8"/>
<evidence type="ECO:0000313" key="1">
    <source>
        <dbReference type="EMBL" id="MBB5057416.1"/>
    </source>
</evidence>
<comment type="caution">
    <text evidence="1">The sequence shown here is derived from an EMBL/GenBank/DDBJ whole genome shotgun (WGS) entry which is preliminary data.</text>
</comment>
<protein>
    <submittedName>
        <fullName evidence="1">Uncharacterized protein</fullName>
    </submittedName>
</protein>
<accession>A0A7W7ZDM8</accession>
<evidence type="ECO:0000313" key="2">
    <source>
        <dbReference type="Proteomes" id="UP000540989"/>
    </source>
</evidence>
<dbReference type="Proteomes" id="UP000540989">
    <property type="component" value="Unassembled WGS sequence"/>
</dbReference>
<reference evidence="1 2" key="1">
    <citation type="submission" date="2020-08" db="EMBL/GenBank/DDBJ databases">
        <title>Genomic Encyclopedia of Type Strains, Phase IV (KMG-V): Genome sequencing to study the core and pangenomes of soil and plant-associated prokaryotes.</title>
        <authorList>
            <person name="Whitman W."/>
        </authorList>
    </citation>
    <scope>NUCLEOTIDE SEQUENCE [LARGE SCALE GENOMIC DNA]</scope>
    <source>
        <strain evidence="1 2">M8UP14</strain>
    </source>
</reference>
<proteinExistence type="predicted"/>
<sequence>MASKSTKESAAKKATVAKKAKAAKKATAVKSLNSATNLPTAEFTADLETLFKKHGWPGLPRRLSFSSMDQCDRICPDGSKATPTWIECPGGPQLVCACPGEDPHCS</sequence>
<organism evidence="1 2">
    <name type="scientific">Granulicella aggregans</name>
    <dbReference type="NCBI Taxonomy" id="474949"/>
    <lineage>
        <taxon>Bacteria</taxon>
        <taxon>Pseudomonadati</taxon>
        <taxon>Acidobacteriota</taxon>
        <taxon>Terriglobia</taxon>
        <taxon>Terriglobales</taxon>
        <taxon>Acidobacteriaceae</taxon>
        <taxon>Granulicella</taxon>
    </lineage>
</organism>
<dbReference type="EMBL" id="JACHIP010000003">
    <property type="protein sequence ID" value="MBB5057416.1"/>
    <property type="molecule type" value="Genomic_DNA"/>
</dbReference>
<name>A0A7W7ZDM8_9BACT</name>
<keyword evidence="2" id="KW-1185">Reference proteome</keyword>
<gene>
    <name evidence="1" type="ORF">HDF16_002122</name>
</gene>